<dbReference type="STRING" id="1810919.A0A3D8R918"/>
<dbReference type="AlphaFoldDB" id="A0A3D8R918"/>
<dbReference type="GeneID" id="38118428"/>
<evidence type="ECO:0000313" key="3">
    <source>
        <dbReference type="Proteomes" id="UP000256690"/>
    </source>
</evidence>
<organism evidence="2 3">
    <name type="scientific">Aspergillus mulundensis</name>
    <dbReference type="NCBI Taxonomy" id="1810919"/>
    <lineage>
        <taxon>Eukaryota</taxon>
        <taxon>Fungi</taxon>
        <taxon>Dikarya</taxon>
        <taxon>Ascomycota</taxon>
        <taxon>Pezizomycotina</taxon>
        <taxon>Eurotiomycetes</taxon>
        <taxon>Eurotiomycetidae</taxon>
        <taxon>Eurotiales</taxon>
        <taxon>Aspergillaceae</taxon>
        <taxon>Aspergillus</taxon>
        <taxon>Aspergillus subgen. Nidulantes</taxon>
    </lineage>
</organism>
<name>A0A3D8R918_9EURO</name>
<evidence type="ECO:0000256" key="1">
    <source>
        <dbReference type="SAM" id="SignalP"/>
    </source>
</evidence>
<accession>A0A3D8R918</accession>
<dbReference type="OrthoDB" id="3886018at2759"/>
<sequence>MRLLLPLAWLALSASANVFSAGDTDVSQLEQRTPHLAKRSSRGKCGPILASSADTAMVPDTLSASASRNVSLGYIRFERNGSSPHPVSIHLGKRMELPNKDIGAFYAKELPNVSAQIAPEVEGATAEQMSTAVVKEFSSVARRKQWSTGTEGLCGCTTMYIISRKAVYATHWFENVSFDPDPEWRKAGESKDDVFEATVLDMLAEGGTNHPPLDPDVIEDEHIHAYLIHPKQTWEEKKGDVGYPKQWDAIRKKVGELVPTLQVEERWTDIAYKSLDTNDDAFNHPDIIWGRNLFKYDPMHIFEPGVKGKLAMLWVEDKLYHEDQW</sequence>
<dbReference type="EMBL" id="PVWQ01000010">
    <property type="protein sequence ID" value="RDW70547.1"/>
    <property type="molecule type" value="Genomic_DNA"/>
</dbReference>
<feature type="signal peptide" evidence="1">
    <location>
        <begin position="1"/>
        <end position="16"/>
    </location>
</feature>
<keyword evidence="1" id="KW-0732">Signal</keyword>
<proteinExistence type="predicted"/>
<feature type="chain" id="PRO_5017785310" evidence="1">
    <location>
        <begin position="17"/>
        <end position="325"/>
    </location>
</feature>
<comment type="caution">
    <text evidence="2">The sequence shown here is derived from an EMBL/GenBank/DDBJ whole genome shotgun (WGS) entry which is preliminary data.</text>
</comment>
<dbReference type="Proteomes" id="UP000256690">
    <property type="component" value="Unassembled WGS sequence"/>
</dbReference>
<evidence type="ECO:0000313" key="2">
    <source>
        <dbReference type="EMBL" id="RDW70547.1"/>
    </source>
</evidence>
<dbReference type="RefSeq" id="XP_026601078.1">
    <property type="nucleotide sequence ID" value="XM_026750074.1"/>
</dbReference>
<protein>
    <submittedName>
        <fullName evidence="2">Uncharacterized protein</fullName>
    </submittedName>
</protein>
<gene>
    <name evidence="2" type="ORF">DSM5745_08058</name>
</gene>
<keyword evidence="3" id="KW-1185">Reference proteome</keyword>
<reference evidence="2 3" key="1">
    <citation type="journal article" date="2018" name="IMA Fungus">
        <title>IMA Genome-F 9: Draft genome sequence of Annulohypoxylon stygium, Aspergillus mulundensis, Berkeleyomyces basicola (syn. Thielaviopsis basicola), Ceratocystis smalleyi, two Cercospora beticola strains, Coleophoma cylindrospora, Fusarium fracticaudum, Phialophora cf. hyalina, and Morchella septimelata.</title>
        <authorList>
            <person name="Wingfield B.D."/>
            <person name="Bills G.F."/>
            <person name="Dong Y."/>
            <person name="Huang W."/>
            <person name="Nel W.J."/>
            <person name="Swalarsk-Parry B.S."/>
            <person name="Vaghefi N."/>
            <person name="Wilken P.M."/>
            <person name="An Z."/>
            <person name="de Beer Z.W."/>
            <person name="De Vos L."/>
            <person name="Chen L."/>
            <person name="Duong T.A."/>
            <person name="Gao Y."/>
            <person name="Hammerbacher A."/>
            <person name="Kikkert J.R."/>
            <person name="Li Y."/>
            <person name="Li H."/>
            <person name="Li K."/>
            <person name="Li Q."/>
            <person name="Liu X."/>
            <person name="Ma X."/>
            <person name="Naidoo K."/>
            <person name="Pethybridge S.J."/>
            <person name="Sun J."/>
            <person name="Steenkamp E.T."/>
            <person name="van der Nest M.A."/>
            <person name="van Wyk S."/>
            <person name="Wingfield M.J."/>
            <person name="Xiong C."/>
            <person name="Yue Q."/>
            <person name="Zhang X."/>
        </authorList>
    </citation>
    <scope>NUCLEOTIDE SEQUENCE [LARGE SCALE GENOMIC DNA]</scope>
    <source>
        <strain evidence="2 3">DSM 5745</strain>
    </source>
</reference>